<accession>A0ABD3Y021</accession>
<evidence type="ECO:0000256" key="2">
    <source>
        <dbReference type="ARBA" id="ARBA00001946"/>
    </source>
</evidence>
<evidence type="ECO:0000256" key="1">
    <source>
        <dbReference type="ARBA" id="ARBA00001936"/>
    </source>
</evidence>
<dbReference type="PANTHER" id="PTHR15822">
    <property type="entry name" value="TRAF AND TNF RECEPTOR-ASSOCIATED PROTEIN"/>
    <property type="match status" value="1"/>
</dbReference>
<evidence type="ECO:0000256" key="9">
    <source>
        <dbReference type="ARBA" id="ARBA00023204"/>
    </source>
</evidence>
<dbReference type="GO" id="GO:0016605">
    <property type="term" value="C:PML body"/>
    <property type="evidence" value="ECO:0007669"/>
    <property type="project" value="UniProtKB-SubCell"/>
</dbReference>
<evidence type="ECO:0000256" key="5">
    <source>
        <dbReference type="ARBA" id="ARBA00022723"/>
    </source>
</evidence>
<dbReference type="InterPro" id="IPR005135">
    <property type="entry name" value="Endo/exonuclease/phosphatase"/>
</dbReference>
<keyword evidence="9" id="KW-0234">DNA repair</keyword>
<dbReference type="AlphaFoldDB" id="A0ABD3Y021"/>
<protein>
    <recommendedName>
        <fullName evidence="11">Endonuclease/exonuclease/phosphatase domain-containing protein</fullName>
    </recommendedName>
</protein>
<dbReference type="Pfam" id="PF03372">
    <property type="entry name" value="Exo_endo_phos"/>
    <property type="match status" value="1"/>
</dbReference>
<dbReference type="GO" id="GO:0004518">
    <property type="term" value="F:nuclease activity"/>
    <property type="evidence" value="ECO:0007669"/>
    <property type="project" value="UniProtKB-KW"/>
</dbReference>
<evidence type="ECO:0000256" key="8">
    <source>
        <dbReference type="ARBA" id="ARBA00022842"/>
    </source>
</evidence>
<dbReference type="CDD" id="cd09080">
    <property type="entry name" value="TDP2"/>
    <property type="match status" value="1"/>
</dbReference>
<gene>
    <name evidence="12" type="ORF">ACJMK2_003853</name>
</gene>
<evidence type="ECO:0000313" key="13">
    <source>
        <dbReference type="Proteomes" id="UP001634394"/>
    </source>
</evidence>
<keyword evidence="8" id="KW-0460">Magnesium</keyword>
<comment type="caution">
    <text evidence="12">The sequence shown here is derived from an EMBL/GenBank/DDBJ whole genome shotgun (WGS) entry which is preliminary data.</text>
</comment>
<evidence type="ECO:0000259" key="11">
    <source>
        <dbReference type="Pfam" id="PF03372"/>
    </source>
</evidence>
<sequence>MFHKYMDPPRVSECKARCLKFAEITGTDKDLAIFYLQDADWDLYRSLLAFYRERKKKPFFLFDSKSKPDENCSSEGIAEILESHNVKHIQARPYKNNNNNDDDDKTSSWFDFTEDSKPDTIRLLSWNLDGRHSEYLSERVQGVCDTIRIKEPHVVFLQEVVYPAQKILEEKCPSYDLVKSGYRGNYLAILLRRGVATFENVEVTDFLNSSQHRKLLNVKCTIKGIKFDILNTHLENTKRKSQERKRQLMLLFDRVDLADIDRTVIFGGDLCIRDNEIAEIDGVPEDADDIWEVTGMRPEAKFTWDTLYNDNLEYDNSEFRFASDARFRFDRLYIRHCKPKATVQPVDFELVGLERLPSCQKFPSDHWGLLIHFNLPI</sequence>
<keyword evidence="10" id="KW-0539">Nucleus</keyword>
<dbReference type="SUPFAM" id="SSF56219">
    <property type="entry name" value="DNase I-like"/>
    <property type="match status" value="1"/>
</dbReference>
<feature type="domain" description="Endonuclease/exonuclease/phosphatase" evidence="11">
    <location>
        <begin position="124"/>
        <end position="270"/>
    </location>
</feature>
<dbReference type="PANTHER" id="PTHR15822:SF4">
    <property type="entry name" value="TYROSYL-DNA PHOSPHODIESTERASE 2"/>
    <property type="match status" value="1"/>
</dbReference>
<organism evidence="12 13">
    <name type="scientific">Sinanodonta woodiana</name>
    <name type="common">Chinese pond mussel</name>
    <name type="synonym">Anodonta woodiana</name>
    <dbReference type="NCBI Taxonomy" id="1069815"/>
    <lineage>
        <taxon>Eukaryota</taxon>
        <taxon>Metazoa</taxon>
        <taxon>Spiralia</taxon>
        <taxon>Lophotrochozoa</taxon>
        <taxon>Mollusca</taxon>
        <taxon>Bivalvia</taxon>
        <taxon>Autobranchia</taxon>
        <taxon>Heteroconchia</taxon>
        <taxon>Palaeoheterodonta</taxon>
        <taxon>Unionida</taxon>
        <taxon>Unionoidea</taxon>
        <taxon>Unionidae</taxon>
        <taxon>Unioninae</taxon>
        <taxon>Sinanodonta</taxon>
    </lineage>
</organism>
<reference evidence="12 13" key="1">
    <citation type="submission" date="2024-11" db="EMBL/GenBank/DDBJ databases">
        <title>Chromosome-level genome assembly of the freshwater bivalve Anodonta woodiana.</title>
        <authorList>
            <person name="Chen X."/>
        </authorList>
    </citation>
    <scope>NUCLEOTIDE SEQUENCE [LARGE SCALE GENOMIC DNA]</scope>
    <source>
        <strain evidence="12">MN2024</strain>
        <tissue evidence="12">Gills</tissue>
    </source>
</reference>
<keyword evidence="13" id="KW-1185">Reference proteome</keyword>
<proteinExistence type="predicted"/>
<dbReference type="InterPro" id="IPR036691">
    <property type="entry name" value="Endo/exonu/phosph_ase_sf"/>
</dbReference>
<dbReference type="GO" id="GO:0006281">
    <property type="term" value="P:DNA repair"/>
    <property type="evidence" value="ECO:0007669"/>
    <property type="project" value="UniProtKB-KW"/>
</dbReference>
<evidence type="ECO:0000256" key="10">
    <source>
        <dbReference type="ARBA" id="ARBA00023242"/>
    </source>
</evidence>
<dbReference type="Proteomes" id="UP001634394">
    <property type="component" value="Unassembled WGS sequence"/>
</dbReference>
<evidence type="ECO:0000256" key="6">
    <source>
        <dbReference type="ARBA" id="ARBA00022763"/>
    </source>
</evidence>
<dbReference type="InterPro" id="IPR051547">
    <property type="entry name" value="TDP2-like"/>
</dbReference>
<evidence type="ECO:0000256" key="3">
    <source>
        <dbReference type="ARBA" id="ARBA00004322"/>
    </source>
</evidence>
<keyword evidence="5" id="KW-0479">Metal-binding</keyword>
<dbReference type="GO" id="GO:0046872">
    <property type="term" value="F:metal ion binding"/>
    <property type="evidence" value="ECO:0007669"/>
    <property type="project" value="UniProtKB-KW"/>
</dbReference>
<evidence type="ECO:0000256" key="7">
    <source>
        <dbReference type="ARBA" id="ARBA00022801"/>
    </source>
</evidence>
<dbReference type="Pfam" id="PF14555">
    <property type="entry name" value="UBA_4"/>
    <property type="match status" value="1"/>
</dbReference>
<evidence type="ECO:0000256" key="4">
    <source>
        <dbReference type="ARBA" id="ARBA00022722"/>
    </source>
</evidence>
<dbReference type="EMBL" id="JBJQND010000001">
    <property type="protein sequence ID" value="KAL3891597.1"/>
    <property type="molecule type" value="Genomic_DNA"/>
</dbReference>
<dbReference type="Gene3D" id="3.60.10.10">
    <property type="entry name" value="Endonuclease/exonuclease/phosphatase"/>
    <property type="match status" value="1"/>
</dbReference>
<dbReference type="Gene3D" id="1.10.8.10">
    <property type="entry name" value="DNA helicase RuvA subunit, C-terminal domain"/>
    <property type="match status" value="1"/>
</dbReference>
<keyword evidence="6" id="KW-0227">DNA damage</keyword>
<keyword evidence="4" id="KW-0540">Nuclease</keyword>
<comment type="cofactor">
    <cofactor evidence="1">
        <name>Mn(2+)</name>
        <dbReference type="ChEBI" id="CHEBI:29035"/>
    </cofactor>
</comment>
<dbReference type="GO" id="GO:0016787">
    <property type="term" value="F:hydrolase activity"/>
    <property type="evidence" value="ECO:0007669"/>
    <property type="project" value="UniProtKB-KW"/>
</dbReference>
<evidence type="ECO:0000313" key="12">
    <source>
        <dbReference type="EMBL" id="KAL3891597.1"/>
    </source>
</evidence>
<keyword evidence="7" id="KW-0378">Hydrolase</keyword>
<comment type="cofactor">
    <cofactor evidence="2">
        <name>Mg(2+)</name>
        <dbReference type="ChEBI" id="CHEBI:18420"/>
    </cofactor>
</comment>
<name>A0ABD3Y021_SINWO</name>
<comment type="subcellular location">
    <subcellularLocation>
        <location evidence="3">Nucleus</location>
        <location evidence="3">PML body</location>
    </subcellularLocation>
</comment>